<keyword evidence="2" id="KW-1185">Reference proteome</keyword>
<proteinExistence type="predicted"/>
<sequence>MGVAASSIENYIPLEMKMQKTLTLFGNTTCVSEEISERPKTTLFLLEEKPIQQSHHDAAAEVSTTLRLSCIANDVVDTSLSLSTATTRVVDLPKITDDDKKLNKFSKNILGLSLSCLPTNSSADEYNDDDDPINVLNPMPLQSFHPKNWFFLENIAPSCSQEHDNHDKGTVEIDIQADHIHIARGTKTNDAGKGRKTAISRKRKLNNNNAVKGKPSVKRTRTRTVVVDDQIPEPIEIEDVPNGIFLLITKVCARCIDQEEWQNMKMYI</sequence>
<accession>A0ABR0W732</accession>
<evidence type="ECO:0000313" key="2">
    <source>
        <dbReference type="Proteomes" id="UP001318860"/>
    </source>
</evidence>
<name>A0ABR0W732_REHGL</name>
<protein>
    <submittedName>
        <fullName evidence="1">Uncharacterized protein</fullName>
    </submittedName>
</protein>
<reference evidence="1 2" key="1">
    <citation type="journal article" date="2021" name="Comput. Struct. Biotechnol. J.">
        <title>De novo genome assembly of the potent medicinal plant Rehmannia glutinosa using nanopore technology.</title>
        <authorList>
            <person name="Ma L."/>
            <person name="Dong C."/>
            <person name="Song C."/>
            <person name="Wang X."/>
            <person name="Zheng X."/>
            <person name="Niu Y."/>
            <person name="Chen S."/>
            <person name="Feng W."/>
        </authorList>
    </citation>
    <scope>NUCLEOTIDE SEQUENCE [LARGE SCALE GENOMIC DNA]</scope>
    <source>
        <strain evidence="1">DH-2019</strain>
    </source>
</reference>
<comment type="caution">
    <text evidence="1">The sequence shown here is derived from an EMBL/GenBank/DDBJ whole genome shotgun (WGS) entry which is preliminary data.</text>
</comment>
<organism evidence="1 2">
    <name type="scientific">Rehmannia glutinosa</name>
    <name type="common">Chinese foxglove</name>
    <dbReference type="NCBI Taxonomy" id="99300"/>
    <lineage>
        <taxon>Eukaryota</taxon>
        <taxon>Viridiplantae</taxon>
        <taxon>Streptophyta</taxon>
        <taxon>Embryophyta</taxon>
        <taxon>Tracheophyta</taxon>
        <taxon>Spermatophyta</taxon>
        <taxon>Magnoliopsida</taxon>
        <taxon>eudicotyledons</taxon>
        <taxon>Gunneridae</taxon>
        <taxon>Pentapetalae</taxon>
        <taxon>asterids</taxon>
        <taxon>lamiids</taxon>
        <taxon>Lamiales</taxon>
        <taxon>Orobanchaceae</taxon>
        <taxon>Rehmannieae</taxon>
        <taxon>Rehmannia</taxon>
    </lineage>
</organism>
<dbReference type="EMBL" id="JABTTQ020000046">
    <property type="protein sequence ID" value="KAK6141874.1"/>
    <property type="molecule type" value="Genomic_DNA"/>
</dbReference>
<gene>
    <name evidence="1" type="ORF">DH2020_024386</name>
</gene>
<evidence type="ECO:0000313" key="1">
    <source>
        <dbReference type="EMBL" id="KAK6141874.1"/>
    </source>
</evidence>
<dbReference type="Proteomes" id="UP001318860">
    <property type="component" value="Unassembled WGS sequence"/>
</dbReference>